<sequence length="532" mass="57752">MERIVGERKEGFQLILREDGAYLTIYPEEEGTEVVDLSSLREKLEREGVTDYDVLQLAYLVRAAEGIETKLDPAPEDGEENLVIPFSVEIAADGMSAAIRFDDSKGNLPPSVSDVLDGLRAKKVVYGIDRAAIGRGVARLTPFMAARGTAPIAGEDARIERKFDMGAKGRPAERAYDRVDYKDMNIFIKAVTGDVLVVRIPETAGTPGKNVFGEEVAPRPGKPINLPQGKNTKVVNGNELVAMIDGQIVDDGKKISVDPHLVIDSGVDVGTGNIDFAGSVEICGDVESGFSVKAAGDVEIKGMIGGAEVEGRNIVVHGGIRGMNVGKIRAREDVSIAFVENANIMAGRDIFVNDVVLHSEMRAGHHVIVEGQRGFITGGSVGAGESIRGKIFGNAFFVQTNLQVGVDPNLKQEYDTLLKDYQTSSKQLSEVRRSLETLKKQPLMSLSERRREQLVELTHLQFPLAAKIKRMQERLQEMHDALDQMKNGSIEASDTIFPGVNIVISGVKKSVDSELRHAKLQVVEGEVVVGIL</sequence>
<keyword evidence="3" id="KW-1185">Reference proteome</keyword>
<comment type="caution">
    <text evidence="2">The sequence shown here is derived from an EMBL/GenBank/DDBJ whole genome shotgun (WGS) entry which is preliminary data.</text>
</comment>
<dbReference type="PANTHER" id="PTHR38032:SF1">
    <property type="entry name" value="RNA-BINDING PROTEIN KHPB N-TERMINAL DOMAIN-CONTAINING PROTEIN"/>
    <property type="match status" value="1"/>
</dbReference>
<proteinExistence type="predicted"/>
<dbReference type="Pfam" id="PF03961">
    <property type="entry name" value="FapA"/>
    <property type="match status" value="1"/>
</dbReference>
<evidence type="ECO:0000313" key="2">
    <source>
        <dbReference type="EMBL" id="EEQ48354.1"/>
    </source>
</evidence>
<dbReference type="InterPro" id="IPR005646">
    <property type="entry name" value="FapA"/>
</dbReference>
<dbReference type="PANTHER" id="PTHR38032">
    <property type="entry name" value="POLYMERASE-RELATED"/>
    <property type="match status" value="1"/>
</dbReference>
<accession>C4V490</accession>
<organism evidence="2 3">
    <name type="scientific">Selenomonas flueggei ATCC 43531</name>
    <dbReference type="NCBI Taxonomy" id="638302"/>
    <lineage>
        <taxon>Bacteria</taxon>
        <taxon>Bacillati</taxon>
        <taxon>Bacillota</taxon>
        <taxon>Negativicutes</taxon>
        <taxon>Selenomonadales</taxon>
        <taxon>Selenomonadaceae</taxon>
        <taxon>Selenomonas</taxon>
    </lineage>
</organism>
<dbReference type="AlphaFoldDB" id="C4V490"/>
<dbReference type="RefSeq" id="WP_006690068.1">
    <property type="nucleotide sequence ID" value="NZ_GG694006.1"/>
</dbReference>
<dbReference type="eggNOG" id="COG1315">
    <property type="taxonomic scope" value="Bacteria"/>
</dbReference>
<dbReference type="HOGENOM" id="CLU_026157_1_0_9"/>
<dbReference type="InterPro" id="IPR046865">
    <property type="entry name" value="FapA_b_solenoid"/>
</dbReference>
<dbReference type="Pfam" id="PF20250">
    <property type="entry name" value="FapA_N"/>
    <property type="match status" value="1"/>
</dbReference>
<dbReference type="EMBL" id="ACLA01000020">
    <property type="protein sequence ID" value="EEQ48354.1"/>
    <property type="molecule type" value="Genomic_DNA"/>
</dbReference>
<protein>
    <recommendedName>
        <fullName evidence="1">Flagellar Assembly Protein A N-terminal region domain-containing protein</fullName>
    </recommendedName>
</protein>
<dbReference type="STRING" id="638302.HMPREF0908_1334"/>
<dbReference type="InterPro" id="IPR046866">
    <property type="entry name" value="FapA_N"/>
</dbReference>
<dbReference type="OrthoDB" id="9816426at2"/>
<feature type="domain" description="Flagellar Assembly Protein A N-terminal region" evidence="1">
    <location>
        <begin position="86"/>
        <end position="250"/>
    </location>
</feature>
<gene>
    <name evidence="2" type="ORF">HMPREF0908_1334</name>
</gene>
<reference evidence="2 3" key="1">
    <citation type="submission" date="2009-04" db="EMBL/GenBank/DDBJ databases">
        <authorList>
            <person name="Qin X."/>
            <person name="Bachman B."/>
            <person name="Battles P."/>
            <person name="Bell A."/>
            <person name="Bess C."/>
            <person name="Bickham C."/>
            <person name="Chaboub L."/>
            <person name="Chen D."/>
            <person name="Coyle M."/>
            <person name="Deiros D.R."/>
            <person name="Dinh H."/>
            <person name="Forbes L."/>
            <person name="Fowler G."/>
            <person name="Francisco L."/>
            <person name="Fu Q."/>
            <person name="Gubbala S."/>
            <person name="Hale W."/>
            <person name="Han Y."/>
            <person name="Hemphill L."/>
            <person name="Highlander S.K."/>
            <person name="Hirani K."/>
            <person name="Hogues M."/>
            <person name="Jackson L."/>
            <person name="Jakkamsetti A."/>
            <person name="Javaid M."/>
            <person name="Jiang H."/>
            <person name="Korchina V."/>
            <person name="Kovar C."/>
            <person name="Lara F."/>
            <person name="Lee S."/>
            <person name="Mata R."/>
            <person name="Mathew T."/>
            <person name="Moen C."/>
            <person name="Morales K."/>
            <person name="Munidasa M."/>
            <person name="Nazareth L."/>
            <person name="Ngo R."/>
            <person name="Nguyen L."/>
            <person name="Okwuonu G."/>
            <person name="Ongeri F."/>
            <person name="Patil S."/>
            <person name="Petrosino J."/>
            <person name="Pham C."/>
            <person name="Pham P."/>
            <person name="Pu L.-L."/>
            <person name="Puazo M."/>
            <person name="Raj R."/>
            <person name="Reid J."/>
            <person name="Rouhana J."/>
            <person name="Saada N."/>
            <person name="Shang Y."/>
            <person name="Simmons D."/>
            <person name="Thornton R."/>
            <person name="Warren J."/>
            <person name="Weissenberger G."/>
            <person name="Zhang J."/>
            <person name="Zhang L."/>
            <person name="Zhou C."/>
            <person name="Zhu D."/>
            <person name="Muzny D."/>
            <person name="Worley K."/>
            <person name="Gibbs R."/>
        </authorList>
    </citation>
    <scope>NUCLEOTIDE SEQUENCE [LARGE SCALE GENOMIC DNA]</scope>
    <source>
        <strain evidence="2 3">ATCC 43531</strain>
    </source>
</reference>
<evidence type="ECO:0000313" key="3">
    <source>
        <dbReference type="Proteomes" id="UP000005309"/>
    </source>
</evidence>
<name>C4V490_9FIRM</name>
<evidence type="ECO:0000259" key="1">
    <source>
        <dbReference type="Pfam" id="PF20250"/>
    </source>
</evidence>
<dbReference type="Proteomes" id="UP000005309">
    <property type="component" value="Unassembled WGS sequence"/>
</dbReference>